<keyword evidence="1" id="KW-1133">Transmembrane helix</keyword>
<sequence>MCLHLSVARKFRKDVPESPARITPLDLTLTEIPLGESSTFNPGQQPVINAGYISDHPGSPDWQTIEFDDPPFYQPYYVQRRSTQDFSIHESSTFNPGQQPVINAGYISDHPGSPDWQTIEFDDPPFYQPYYVQRRSTQDFSIHETSVVNGSLHDNAEQLYQQRHKHDEIAVFDPRESTLNTPIPTFVKLVVVVVVVVVVAVIVVVVVVVVAVVIVVVIIVVVVVLVVVVVEVLVVVVLIVLVVVVLVVVVLVVIVVVILVVALPSIQSLAASPVEGVKSSTPHVIVKQPQRSTTTDSVPDGRPWSYGLFDCTGDRHICLQGTFCSPCLSCRVSRDLEESAWVPCCVPYWLLVLRTKLRAHQDIAVRNAIGLLHDPISFRD</sequence>
<feature type="transmembrane region" description="Helical" evidence="1">
    <location>
        <begin position="193"/>
        <end position="226"/>
    </location>
</feature>
<dbReference type="AlphaFoldDB" id="A0AAV4G9F1"/>
<evidence type="ECO:0000256" key="1">
    <source>
        <dbReference type="SAM" id="Phobius"/>
    </source>
</evidence>
<name>A0AAV4G9F1_9GAST</name>
<reference evidence="2 3" key="1">
    <citation type="journal article" date="2021" name="Elife">
        <title>Chloroplast acquisition without the gene transfer in kleptoplastic sea slugs, Plakobranchus ocellatus.</title>
        <authorList>
            <person name="Maeda T."/>
            <person name="Takahashi S."/>
            <person name="Yoshida T."/>
            <person name="Shimamura S."/>
            <person name="Takaki Y."/>
            <person name="Nagai Y."/>
            <person name="Toyoda A."/>
            <person name="Suzuki Y."/>
            <person name="Arimoto A."/>
            <person name="Ishii H."/>
            <person name="Satoh N."/>
            <person name="Nishiyama T."/>
            <person name="Hasebe M."/>
            <person name="Maruyama T."/>
            <person name="Minagawa J."/>
            <person name="Obokata J."/>
            <person name="Shigenobu S."/>
        </authorList>
    </citation>
    <scope>NUCLEOTIDE SEQUENCE [LARGE SCALE GENOMIC DNA]</scope>
</reference>
<keyword evidence="1" id="KW-0812">Transmembrane</keyword>
<evidence type="ECO:0000313" key="3">
    <source>
        <dbReference type="Proteomes" id="UP000762676"/>
    </source>
</evidence>
<organism evidence="2 3">
    <name type="scientific">Elysia marginata</name>
    <dbReference type="NCBI Taxonomy" id="1093978"/>
    <lineage>
        <taxon>Eukaryota</taxon>
        <taxon>Metazoa</taxon>
        <taxon>Spiralia</taxon>
        <taxon>Lophotrochozoa</taxon>
        <taxon>Mollusca</taxon>
        <taxon>Gastropoda</taxon>
        <taxon>Heterobranchia</taxon>
        <taxon>Euthyneura</taxon>
        <taxon>Panpulmonata</taxon>
        <taxon>Sacoglossa</taxon>
        <taxon>Placobranchoidea</taxon>
        <taxon>Plakobranchidae</taxon>
        <taxon>Elysia</taxon>
    </lineage>
</organism>
<evidence type="ECO:0000313" key="2">
    <source>
        <dbReference type="EMBL" id="GFR81640.1"/>
    </source>
</evidence>
<protein>
    <submittedName>
        <fullName evidence="2">Placenta-specific gene 8 protein</fullName>
    </submittedName>
</protein>
<feature type="transmembrane region" description="Helical" evidence="1">
    <location>
        <begin position="232"/>
        <end position="263"/>
    </location>
</feature>
<accession>A0AAV4G9F1</accession>
<dbReference type="Proteomes" id="UP000762676">
    <property type="component" value="Unassembled WGS sequence"/>
</dbReference>
<keyword evidence="3" id="KW-1185">Reference proteome</keyword>
<proteinExistence type="predicted"/>
<comment type="caution">
    <text evidence="2">The sequence shown here is derived from an EMBL/GenBank/DDBJ whole genome shotgun (WGS) entry which is preliminary data.</text>
</comment>
<dbReference type="EMBL" id="BMAT01011896">
    <property type="protein sequence ID" value="GFR81640.1"/>
    <property type="molecule type" value="Genomic_DNA"/>
</dbReference>
<gene>
    <name evidence="2" type="ORF">ElyMa_005930800</name>
</gene>
<keyword evidence="1" id="KW-0472">Membrane</keyword>